<dbReference type="InterPro" id="IPR050600">
    <property type="entry name" value="SETD3_SETD6_MTase"/>
</dbReference>
<sequence>LPETKRDELVDYLNRDGIDEKPAYLLYYAPAFMENCKRNPVLGLGPGLKMLVRIYELVDEALEVSPLSASSDEEKAPSPSADGVSDQVGAPGASSEPQEAVVQPAGQLPGVVTAHLREAADWAAAWVLAASPMRILSLVSLLKAVCASASVESPDAGLAAPMSVATWSAEDSVNESEIERYIESAVVAFEGGDSPSAVSLLQRASTMGSLKAFTELALILDPWQNHQLMPIAQYVDNSFREQRGLSDECAATRKFTYCCAGNAVLAAVRGQLCYGPPMEDGSARKCCLVLRRNVLDTLPPVVAARLHSLTCSEASTGFTEAFQKIWEEGIVGGQYPAYRSRMLKISESIDVGHREMSIEDVLRKRREHAGTVIFGSNITMWQVVEKLALTVDRSDAALGTTSQFVHSLQVYEAMLANNKTEEWYLLLGILHDVGKTLSLTGEDDLYVDGSNLILSCPAEHAGLDACVVTYSHDEFGYQKFLESCPGVDLPEEFLYGVRYHSLHSVDPRWLSEKDVQNFAWLFDDFTVYDHGTKNGLNTPPLEVMFSARRLVDKWFPDPIVCPPSLKSQTSLVPQIEGISDAVDEATPEEEARSIGLKQKIRDLQRTVETEVLTARKELAVLRGQETEMNKQKSDRASLSEEERRCMERVKKDILASYDEFFDGLERSFMRSQRNENKRLLSQVQQLKADNASLQLMVALLNTLQSDTYGGYVGARVKSVPGLSKEERGLFARKKFAKGDVVMRIPRTAWYSQDDIPTALASVIGISRLQRASPEVQRVGMGLGLLYEVTSLSSNDTKGWLHNRLGKSRVTDKELLKQWFNSLPDSFDSIVRFNTNQSALLFGPAREELRRLEKFLVTCRSLAAVMPSMFGIERMESEAAQLHIETLARWAWGVILSRTGVAKVKEATGAERDLVLLLPGVSLLNTAMDDWNLQDPECSHEGCSVRARRFIRKGEELTMDYGLKSNLQFLIHGGFTIPGNHLGYPIQLNFTKSGSDAESWMKESQFSKCRDPFVIGLDSDWGRMVKCSRSAQYAAESDASHLKQLWSSGALDHLPSELSSLDVKALQSIASSLQERVDEINRRLASVDIPTMETDSDPLSSKLLDVVRQELEAAIAWRDKAGALVQGTAWRD</sequence>
<evidence type="ECO:0000256" key="5">
    <source>
        <dbReference type="ARBA" id="ARBA00022490"/>
    </source>
</evidence>
<evidence type="ECO:0000313" key="13">
    <source>
        <dbReference type="EMBL" id="KAF4711743.1"/>
    </source>
</evidence>
<dbReference type="InterPro" id="IPR046341">
    <property type="entry name" value="SET_dom_sf"/>
</dbReference>
<comment type="pathway">
    <text evidence="2">Polyol metabolism; myo-inositol degradation into D-glucuronate; D-glucuronate from myo-inositol: step 1/1.</text>
</comment>
<evidence type="ECO:0000256" key="7">
    <source>
        <dbReference type="ARBA" id="ARBA00023002"/>
    </source>
</evidence>
<dbReference type="GO" id="GO:0050113">
    <property type="term" value="F:inositol oxygenase activity"/>
    <property type="evidence" value="ECO:0007669"/>
    <property type="project" value="UniProtKB-EC"/>
</dbReference>
<dbReference type="AlphaFoldDB" id="A0A7J6QTW4"/>
<name>A0A7J6QTW4_PEROL</name>
<evidence type="ECO:0000256" key="1">
    <source>
        <dbReference type="ARBA" id="ARBA00004496"/>
    </source>
</evidence>
<evidence type="ECO:0000256" key="11">
    <source>
        <dbReference type="SAM" id="MobiDB-lite"/>
    </source>
</evidence>
<dbReference type="Pfam" id="PF05153">
    <property type="entry name" value="MIOX"/>
    <property type="match status" value="1"/>
</dbReference>
<evidence type="ECO:0000256" key="6">
    <source>
        <dbReference type="ARBA" id="ARBA00022723"/>
    </source>
</evidence>
<dbReference type="SUPFAM" id="SSF82199">
    <property type="entry name" value="SET domain"/>
    <property type="match status" value="1"/>
</dbReference>
<feature type="domain" description="SET" evidence="12">
    <location>
        <begin position="712"/>
        <end position="961"/>
    </location>
</feature>
<feature type="binding site" evidence="9">
    <location>
        <position position="472"/>
    </location>
    <ligand>
        <name>Fe cation</name>
        <dbReference type="ChEBI" id="CHEBI:24875"/>
        <label>1</label>
    </ligand>
</feature>
<dbReference type="GO" id="GO:0005506">
    <property type="term" value="F:iron ion binding"/>
    <property type="evidence" value="ECO:0007669"/>
    <property type="project" value="InterPro"/>
</dbReference>
<keyword evidence="10" id="KW-0175">Coiled coil</keyword>
<comment type="subcellular location">
    <subcellularLocation>
        <location evidence="1">Cytoplasm</location>
    </subcellularLocation>
</comment>
<feature type="binding site" evidence="9">
    <location>
        <position position="529"/>
    </location>
    <ligand>
        <name>Fe cation</name>
        <dbReference type="ChEBI" id="CHEBI:24875"/>
        <label>1</label>
    </ligand>
</feature>
<dbReference type="UniPathway" id="UPA00111">
    <property type="reaction ID" value="UER00527"/>
</dbReference>
<feature type="region of interest" description="Disordered" evidence="11">
    <location>
        <begin position="68"/>
        <end position="101"/>
    </location>
</feature>
<dbReference type="PROSITE" id="PS50280">
    <property type="entry name" value="SET"/>
    <property type="match status" value="1"/>
</dbReference>
<feature type="binding site" evidence="9">
    <location>
        <position position="432"/>
    </location>
    <ligand>
        <name>Fe cation</name>
        <dbReference type="ChEBI" id="CHEBI:24875"/>
        <label>1</label>
    </ligand>
</feature>
<evidence type="ECO:0000256" key="9">
    <source>
        <dbReference type="PIRSR" id="PIRSR607828-2"/>
    </source>
</evidence>
<dbReference type="EMBL" id="JABANM010027172">
    <property type="protein sequence ID" value="KAF4711743.1"/>
    <property type="molecule type" value="Genomic_DNA"/>
</dbReference>
<comment type="cofactor">
    <cofactor evidence="9">
        <name>Fe cation</name>
        <dbReference type="ChEBI" id="CHEBI:24875"/>
    </cofactor>
    <text evidence="9">Binds 2 iron ions per subunit.</text>
</comment>
<dbReference type="Gene3D" id="1.10.3210.10">
    <property type="entry name" value="Hypothetical protein af1432"/>
    <property type="match status" value="1"/>
</dbReference>
<dbReference type="Pfam" id="PF00856">
    <property type="entry name" value="SET"/>
    <property type="match status" value="1"/>
</dbReference>
<evidence type="ECO:0000313" key="14">
    <source>
        <dbReference type="Proteomes" id="UP000574390"/>
    </source>
</evidence>
<feature type="binding site" evidence="9">
    <location>
        <position position="406"/>
    </location>
    <ligand>
        <name>Fe cation</name>
        <dbReference type="ChEBI" id="CHEBI:24875"/>
        <label>1</label>
    </ligand>
</feature>
<dbReference type="InterPro" id="IPR001214">
    <property type="entry name" value="SET_dom"/>
</dbReference>
<dbReference type="GO" id="GO:0005737">
    <property type="term" value="C:cytoplasm"/>
    <property type="evidence" value="ECO:0007669"/>
    <property type="project" value="UniProtKB-SubCell"/>
</dbReference>
<dbReference type="SUPFAM" id="SSF109604">
    <property type="entry name" value="HD-domain/PDEase-like"/>
    <property type="match status" value="1"/>
</dbReference>
<evidence type="ECO:0000256" key="2">
    <source>
        <dbReference type="ARBA" id="ARBA00005167"/>
    </source>
</evidence>
<proteinExistence type="inferred from homology"/>
<dbReference type="GO" id="GO:0019310">
    <property type="term" value="P:inositol catabolic process"/>
    <property type="evidence" value="ECO:0007669"/>
    <property type="project" value="InterPro"/>
</dbReference>
<evidence type="ECO:0000256" key="8">
    <source>
        <dbReference type="ARBA" id="ARBA00023004"/>
    </source>
</evidence>
<keyword evidence="6 9" id="KW-0479">Metal-binding</keyword>
<comment type="caution">
    <text evidence="13">The sequence shown here is derived from an EMBL/GenBank/DDBJ whole genome shotgun (WGS) entry which is preliminary data.</text>
</comment>
<feature type="coiled-coil region" evidence="10">
    <location>
        <begin position="669"/>
        <end position="696"/>
    </location>
</feature>
<organism evidence="13 14">
    <name type="scientific">Perkinsus olseni</name>
    <name type="common">Perkinsus atlanticus</name>
    <dbReference type="NCBI Taxonomy" id="32597"/>
    <lineage>
        <taxon>Eukaryota</taxon>
        <taxon>Sar</taxon>
        <taxon>Alveolata</taxon>
        <taxon>Perkinsozoa</taxon>
        <taxon>Perkinsea</taxon>
        <taxon>Perkinsida</taxon>
        <taxon>Perkinsidae</taxon>
        <taxon>Perkinsus</taxon>
    </lineage>
</organism>
<evidence type="ECO:0000259" key="12">
    <source>
        <dbReference type="PROSITE" id="PS50280"/>
    </source>
</evidence>
<protein>
    <recommendedName>
        <fullName evidence="4">inositol oxygenase</fullName>
        <ecNumber evidence="4">1.13.99.1</ecNumber>
    </recommendedName>
</protein>
<dbReference type="EC" id="1.13.99.1" evidence="4"/>
<feature type="non-terminal residue" evidence="13">
    <location>
        <position position="1"/>
    </location>
</feature>
<reference evidence="13 14" key="1">
    <citation type="submission" date="2020-04" db="EMBL/GenBank/DDBJ databases">
        <title>Perkinsus olseni comparative genomics.</title>
        <authorList>
            <person name="Bogema D.R."/>
        </authorList>
    </citation>
    <scope>NUCLEOTIDE SEQUENCE [LARGE SCALE GENOMIC DNA]</scope>
    <source>
        <strain evidence="13">ATCC PRA-205</strain>
    </source>
</reference>
<keyword evidence="8 9" id="KW-0408">Iron</keyword>
<dbReference type="Proteomes" id="UP000574390">
    <property type="component" value="Unassembled WGS sequence"/>
</dbReference>
<dbReference type="InterPro" id="IPR007828">
    <property type="entry name" value="Inositol_oxygenase"/>
</dbReference>
<evidence type="ECO:0000256" key="4">
    <source>
        <dbReference type="ARBA" id="ARBA00011919"/>
    </source>
</evidence>
<dbReference type="GO" id="GO:0016279">
    <property type="term" value="F:protein-lysine N-methyltransferase activity"/>
    <property type="evidence" value="ECO:0007669"/>
    <property type="project" value="TreeGrafter"/>
</dbReference>
<feature type="binding site" evidence="9">
    <location>
        <position position="500"/>
    </location>
    <ligand>
        <name>Fe cation</name>
        <dbReference type="ChEBI" id="CHEBI:24875"/>
        <label>1</label>
    </ligand>
</feature>
<dbReference type="PANTHER" id="PTHR13271">
    <property type="entry name" value="UNCHARACTERIZED PUTATIVE METHYLTRANSFERASE"/>
    <property type="match status" value="1"/>
</dbReference>
<evidence type="ECO:0000256" key="3">
    <source>
        <dbReference type="ARBA" id="ARBA00005286"/>
    </source>
</evidence>
<keyword evidence="7" id="KW-0560">Oxidoreductase</keyword>
<keyword evidence="5" id="KW-0963">Cytoplasm</keyword>
<feature type="binding site" evidence="9">
    <location>
        <position position="431"/>
    </location>
    <ligand>
        <name>Fe cation</name>
        <dbReference type="ChEBI" id="CHEBI:24875"/>
        <label>1</label>
    </ligand>
</feature>
<dbReference type="CDD" id="cd10527">
    <property type="entry name" value="SET_LSMT"/>
    <property type="match status" value="1"/>
</dbReference>
<accession>A0A7J6QTW4</accession>
<evidence type="ECO:0000256" key="10">
    <source>
        <dbReference type="SAM" id="Coils"/>
    </source>
</evidence>
<gene>
    <name evidence="13" type="ORF">FOZ62_019605</name>
</gene>
<comment type="similarity">
    <text evidence="3">Belongs to the myo-inositol oxygenase family.</text>
</comment>
<dbReference type="Gene3D" id="3.90.1410.10">
    <property type="entry name" value="set domain protein methyltransferase, domain 1"/>
    <property type="match status" value="1"/>
</dbReference>